<gene>
    <name evidence="1" type="ORF">GFD21_10225</name>
</gene>
<dbReference type="RefSeq" id="WP_163197880.1">
    <property type="nucleotide sequence ID" value="NZ_WHZV01000012.1"/>
</dbReference>
<keyword evidence="2" id="KW-1185">Reference proteome</keyword>
<proteinExistence type="predicted"/>
<evidence type="ECO:0000313" key="2">
    <source>
        <dbReference type="Proteomes" id="UP000483293"/>
    </source>
</evidence>
<evidence type="ECO:0000313" key="1">
    <source>
        <dbReference type="EMBL" id="NEG56121.1"/>
    </source>
</evidence>
<dbReference type="AlphaFoldDB" id="A0A6L9SYC1"/>
<comment type="caution">
    <text evidence="1">The sequence shown here is derived from an EMBL/GenBank/DDBJ whole genome shotgun (WGS) entry which is preliminary data.</text>
</comment>
<dbReference type="Proteomes" id="UP000483293">
    <property type="component" value="Unassembled WGS sequence"/>
</dbReference>
<protein>
    <submittedName>
        <fullName evidence="1">Uncharacterized protein</fullName>
    </submittedName>
</protein>
<reference evidence="1 2" key="1">
    <citation type="submission" date="2019-10" db="EMBL/GenBank/DDBJ databases">
        <title>Bifidobacterium from non-human primates.</title>
        <authorList>
            <person name="Modesto M."/>
        </authorList>
    </citation>
    <scope>NUCLEOTIDE SEQUENCE [LARGE SCALE GENOMIC DNA]</scope>
    <source>
        <strain evidence="1 2">SMA15</strain>
    </source>
</reference>
<sequence>MMTSLPAWVTILVALITTCGGTVCGWILRRVDAHESTITRDRLDQALADSTTIRDLQAKLERDFERLEESERERRAIRLDVLRVEMFAHTNSRTQHERQLEAGKEYLELGGNGLGHTRYDALRQDYLRREAGCDWTYR</sequence>
<accession>A0A6L9SYC1</accession>
<organism evidence="1 2">
    <name type="scientific">Bifidobacterium platyrrhinorum</name>
    <dbReference type="NCBI Taxonomy" id="2661628"/>
    <lineage>
        <taxon>Bacteria</taxon>
        <taxon>Bacillati</taxon>
        <taxon>Actinomycetota</taxon>
        <taxon>Actinomycetes</taxon>
        <taxon>Bifidobacteriales</taxon>
        <taxon>Bifidobacteriaceae</taxon>
        <taxon>Bifidobacterium</taxon>
    </lineage>
</organism>
<dbReference type="EMBL" id="WHZV01000012">
    <property type="protein sequence ID" value="NEG56121.1"/>
    <property type="molecule type" value="Genomic_DNA"/>
</dbReference>
<name>A0A6L9SYC1_9BIFI</name>